<gene>
    <name evidence="1" type="ORF">H8Z83_12995</name>
</gene>
<evidence type="ECO:0000313" key="2">
    <source>
        <dbReference type="Proteomes" id="UP000620327"/>
    </source>
</evidence>
<organism evidence="1 2">
    <name type="scientific">Dysosmobacter segnis</name>
    <dbReference type="NCBI Taxonomy" id="2763042"/>
    <lineage>
        <taxon>Bacteria</taxon>
        <taxon>Bacillati</taxon>
        <taxon>Bacillota</taxon>
        <taxon>Clostridia</taxon>
        <taxon>Eubacteriales</taxon>
        <taxon>Oscillospiraceae</taxon>
        <taxon>Dysosmobacter</taxon>
    </lineage>
</organism>
<reference evidence="1" key="1">
    <citation type="submission" date="2020-08" db="EMBL/GenBank/DDBJ databases">
        <title>Genome public.</title>
        <authorList>
            <person name="Liu C."/>
            <person name="Sun Q."/>
        </authorList>
    </citation>
    <scope>NUCLEOTIDE SEQUENCE</scope>
    <source>
        <strain evidence="1">BX15</strain>
    </source>
</reference>
<dbReference type="RefSeq" id="WP_187015439.1">
    <property type="nucleotide sequence ID" value="NZ_JACOQI010000014.1"/>
</dbReference>
<evidence type="ECO:0000313" key="1">
    <source>
        <dbReference type="EMBL" id="MBC5771222.1"/>
    </source>
</evidence>
<proteinExistence type="predicted"/>
<comment type="caution">
    <text evidence="1">The sequence shown here is derived from an EMBL/GenBank/DDBJ whole genome shotgun (WGS) entry which is preliminary data.</text>
</comment>
<keyword evidence="2" id="KW-1185">Reference proteome</keyword>
<dbReference type="Proteomes" id="UP000620327">
    <property type="component" value="Unassembled WGS sequence"/>
</dbReference>
<dbReference type="EMBL" id="JACOQI010000014">
    <property type="protein sequence ID" value="MBC5771222.1"/>
    <property type="molecule type" value="Genomic_DNA"/>
</dbReference>
<sequence>MIEKLPCHDEIVYEIQRAIQTFGPPTAQSLMKRRAQVTASNECEFSEEYFNFTCAEMQKRRLLTRSKSGAIVSLDGELQKKRDKQGRN</sequence>
<protein>
    <submittedName>
        <fullName evidence="1">Uncharacterized protein</fullName>
    </submittedName>
</protein>
<name>A0A923MI97_9FIRM</name>
<dbReference type="AlphaFoldDB" id="A0A923MI97"/>
<accession>A0A923MI97</accession>